<evidence type="ECO:0000313" key="8">
    <source>
        <dbReference type="Proteomes" id="UP001165135"/>
    </source>
</evidence>
<feature type="chain" id="PRO_5040808006" evidence="5">
    <location>
        <begin position="24"/>
        <end position="273"/>
    </location>
</feature>
<accession>A0A9W6RG99</accession>
<evidence type="ECO:0000313" key="7">
    <source>
        <dbReference type="EMBL" id="GLY74070.1"/>
    </source>
</evidence>
<comment type="similarity">
    <text evidence="1 4">Belongs to the bacterial solute-binding protein 3 family.</text>
</comment>
<dbReference type="InterPro" id="IPR018313">
    <property type="entry name" value="SBP_3_CS"/>
</dbReference>
<dbReference type="PROSITE" id="PS01039">
    <property type="entry name" value="SBP_BACTERIAL_3"/>
    <property type="match status" value="1"/>
</dbReference>
<evidence type="ECO:0000256" key="2">
    <source>
        <dbReference type="ARBA" id="ARBA00022448"/>
    </source>
</evidence>
<dbReference type="Pfam" id="PF00497">
    <property type="entry name" value="SBP_bac_3"/>
    <property type="match status" value="1"/>
</dbReference>
<dbReference type="PROSITE" id="PS51257">
    <property type="entry name" value="PROKAR_LIPOPROTEIN"/>
    <property type="match status" value="1"/>
</dbReference>
<dbReference type="AlphaFoldDB" id="A0A9W6RG99"/>
<dbReference type="CDD" id="cd13690">
    <property type="entry name" value="PBP2_GluB"/>
    <property type="match status" value="1"/>
</dbReference>
<dbReference type="GO" id="GO:0005576">
    <property type="term" value="C:extracellular region"/>
    <property type="evidence" value="ECO:0007669"/>
    <property type="project" value="TreeGrafter"/>
</dbReference>
<dbReference type="SUPFAM" id="SSF53850">
    <property type="entry name" value="Periplasmic binding protein-like II"/>
    <property type="match status" value="1"/>
</dbReference>
<evidence type="ECO:0000256" key="5">
    <source>
        <dbReference type="SAM" id="SignalP"/>
    </source>
</evidence>
<reference evidence="7" key="1">
    <citation type="submission" date="2023-03" db="EMBL/GenBank/DDBJ databases">
        <title>Actinoallomurus iriomotensis NBRC 103681.</title>
        <authorList>
            <person name="Ichikawa N."/>
            <person name="Sato H."/>
            <person name="Tonouchi N."/>
        </authorList>
    </citation>
    <scope>NUCLEOTIDE SEQUENCE</scope>
    <source>
        <strain evidence="7">NBRC 103681</strain>
    </source>
</reference>
<dbReference type="InterPro" id="IPR051455">
    <property type="entry name" value="Bact_solute-bind_prot3"/>
</dbReference>
<dbReference type="GO" id="GO:0006865">
    <property type="term" value="P:amino acid transport"/>
    <property type="evidence" value="ECO:0007669"/>
    <property type="project" value="TreeGrafter"/>
</dbReference>
<evidence type="ECO:0000256" key="3">
    <source>
        <dbReference type="ARBA" id="ARBA00022729"/>
    </source>
</evidence>
<dbReference type="PANTHER" id="PTHR30085:SF6">
    <property type="entry name" value="ABC TRANSPORTER GLUTAMINE-BINDING PROTEIN GLNH"/>
    <property type="match status" value="1"/>
</dbReference>
<dbReference type="EMBL" id="BSTJ01000002">
    <property type="protein sequence ID" value="GLY74070.1"/>
    <property type="molecule type" value="Genomic_DNA"/>
</dbReference>
<dbReference type="Gene3D" id="3.40.190.10">
    <property type="entry name" value="Periplasmic binding protein-like II"/>
    <property type="match status" value="2"/>
</dbReference>
<dbReference type="RefSeq" id="WP_285619734.1">
    <property type="nucleotide sequence ID" value="NZ_BSTJ01000002.1"/>
</dbReference>
<evidence type="ECO:0000259" key="6">
    <source>
        <dbReference type="SMART" id="SM00062"/>
    </source>
</evidence>
<name>A0A9W6RG99_9ACTN</name>
<dbReference type="Proteomes" id="UP001165135">
    <property type="component" value="Unassembled WGS sequence"/>
</dbReference>
<evidence type="ECO:0000256" key="4">
    <source>
        <dbReference type="RuleBase" id="RU003744"/>
    </source>
</evidence>
<keyword evidence="2" id="KW-0813">Transport</keyword>
<feature type="domain" description="Solute-binding protein family 3/N-terminal" evidence="6">
    <location>
        <begin position="34"/>
        <end position="258"/>
    </location>
</feature>
<evidence type="ECO:0000256" key="1">
    <source>
        <dbReference type="ARBA" id="ARBA00010333"/>
    </source>
</evidence>
<dbReference type="PANTHER" id="PTHR30085">
    <property type="entry name" value="AMINO ACID ABC TRANSPORTER PERMEASE"/>
    <property type="match status" value="1"/>
</dbReference>
<keyword evidence="3 5" id="KW-0732">Signal</keyword>
<gene>
    <name evidence="7" type="ORF">Airi01_023370</name>
</gene>
<dbReference type="InterPro" id="IPR001638">
    <property type="entry name" value="Solute-binding_3/MltF_N"/>
</dbReference>
<dbReference type="GO" id="GO:0030288">
    <property type="term" value="C:outer membrane-bounded periplasmic space"/>
    <property type="evidence" value="ECO:0007669"/>
    <property type="project" value="TreeGrafter"/>
</dbReference>
<protein>
    <submittedName>
        <fullName evidence="7">ABC transporter substrate-binding protein</fullName>
    </submittedName>
</protein>
<organism evidence="7 8">
    <name type="scientific">Actinoallomurus iriomotensis</name>
    <dbReference type="NCBI Taxonomy" id="478107"/>
    <lineage>
        <taxon>Bacteria</taxon>
        <taxon>Bacillati</taxon>
        <taxon>Actinomycetota</taxon>
        <taxon>Actinomycetes</taxon>
        <taxon>Streptosporangiales</taxon>
        <taxon>Thermomonosporaceae</taxon>
        <taxon>Actinoallomurus</taxon>
    </lineage>
</organism>
<dbReference type="SMART" id="SM00062">
    <property type="entry name" value="PBPb"/>
    <property type="match status" value="1"/>
</dbReference>
<feature type="signal peptide" evidence="5">
    <location>
        <begin position="1"/>
        <end position="23"/>
    </location>
</feature>
<proteinExistence type="inferred from homology"/>
<comment type="caution">
    <text evidence="7">The sequence shown here is derived from an EMBL/GenBank/DDBJ whole genome shotgun (WGS) entry which is preliminary data.</text>
</comment>
<sequence length="273" mass="29151">MRVALSRVGAALALLLTVGGCGTGGGTSVADKDTLVIGVSKDQPGLGKQQPDGTFQGFDVDVARYIAAHMEKKPKKVDFKVTQYSQRESSIQTGKVDLVISSYSITPERKTKVSFAGPYYVAHQDTLVRAADTGIKNVRDLAGRRLCAVTGSVSWQRVTVERGVAAHVVKAPTYGDCMTKLTGNSLDAVSTDDLILAGFAAQEGRSVRFVNAPISDERYGVGIRQDDITGCEDINKAITEMYLDGTAAKLLQRWFGATGLHLTTTVPQFEGCG</sequence>